<dbReference type="AlphaFoldDB" id="A0A4V5PYG6"/>
<evidence type="ECO:0000313" key="1">
    <source>
        <dbReference type="EMBL" id="TKD69998.1"/>
    </source>
</evidence>
<organism evidence="1 2">
    <name type="scientific">Guptibacillus hwajinpoensis</name>
    <dbReference type="NCBI Taxonomy" id="208199"/>
    <lineage>
        <taxon>Bacteria</taxon>
        <taxon>Bacillati</taxon>
        <taxon>Bacillota</taxon>
        <taxon>Bacilli</taxon>
        <taxon>Bacillales</taxon>
        <taxon>Guptibacillaceae</taxon>
        <taxon>Guptibacillus</taxon>
    </lineage>
</organism>
<accession>A0A4V5PYG6</accession>
<proteinExistence type="predicted"/>
<dbReference type="Proteomes" id="UP000310541">
    <property type="component" value="Unassembled WGS sequence"/>
</dbReference>
<reference evidence="1 2" key="1">
    <citation type="submission" date="2019-04" db="EMBL/GenBank/DDBJ databases">
        <title>Genome sequence of Bacillus hwajinpoensis strain Y2.</title>
        <authorList>
            <person name="Fair J.L."/>
            <person name="Maclea K.S."/>
        </authorList>
    </citation>
    <scope>NUCLEOTIDE SEQUENCE [LARGE SCALE GENOMIC DNA]</scope>
    <source>
        <strain evidence="1 2">Y2</strain>
    </source>
</reference>
<dbReference type="EMBL" id="SWFM01000003">
    <property type="protein sequence ID" value="TKD69998.1"/>
    <property type="molecule type" value="Genomic_DNA"/>
</dbReference>
<comment type="caution">
    <text evidence="1">The sequence shown here is derived from an EMBL/GenBank/DDBJ whole genome shotgun (WGS) entry which is preliminary data.</text>
</comment>
<dbReference type="RefSeq" id="WP_136947416.1">
    <property type="nucleotide sequence ID" value="NZ_SWFM01000003.1"/>
</dbReference>
<evidence type="ECO:0008006" key="3">
    <source>
        <dbReference type="Google" id="ProtNLM"/>
    </source>
</evidence>
<gene>
    <name evidence="1" type="ORF">FBF83_12090</name>
</gene>
<name>A0A4V5PYG6_9BACL</name>
<sequence length="225" mass="25263">MRKIQQTTINSVVKYGQTKLPKSANTECPECGNDASFQLKFDYQINQAVFSTLSRCSVCKEAVLFILIKTSHNDQGEEVELFVHQTSFTREPLGRLASTARLPDDLERVYRSAVNVHNMKDWTATAVMANRVLESITGSFLSDNELGQPLSKQLETLAKQIDLEEPIVKLGQLLGKGSNLNHLLCLEKATSEETANLIIDLLDSLIEYLYILPQRIVHLQKQIEG</sequence>
<evidence type="ECO:0000313" key="2">
    <source>
        <dbReference type="Proteomes" id="UP000310541"/>
    </source>
</evidence>
<protein>
    <recommendedName>
        <fullName evidence="3">DUF4145 domain-containing protein</fullName>
    </recommendedName>
</protein>
<dbReference type="OrthoDB" id="979709at2"/>